<dbReference type="Proteomes" id="UP000325440">
    <property type="component" value="Unassembled WGS sequence"/>
</dbReference>
<evidence type="ECO:0000313" key="13">
    <source>
        <dbReference type="Proteomes" id="UP000325440"/>
    </source>
</evidence>
<comment type="function">
    <text evidence="1">Accessory subunit of the mitochondrial membrane respiratory chain NADH dehydrogenase (Complex I), that is believed not to be involved in catalysis. Complex I functions in the transfer of electrons from NADH to the respiratory chain. The immediate electron acceptor for the enzyme is believed to be ubiquinone.</text>
</comment>
<dbReference type="AlphaFoldDB" id="A0A5E4NEN6"/>
<evidence type="ECO:0000256" key="9">
    <source>
        <dbReference type="ARBA" id="ARBA00022982"/>
    </source>
</evidence>
<evidence type="ECO:0000256" key="5">
    <source>
        <dbReference type="ARBA" id="ARBA00022448"/>
    </source>
</evidence>
<evidence type="ECO:0000256" key="11">
    <source>
        <dbReference type="ARBA" id="ARBA00023136"/>
    </source>
</evidence>
<evidence type="ECO:0000256" key="6">
    <source>
        <dbReference type="ARBA" id="ARBA00022660"/>
    </source>
</evidence>
<evidence type="ECO:0000256" key="10">
    <source>
        <dbReference type="ARBA" id="ARBA00023128"/>
    </source>
</evidence>
<dbReference type="InterPro" id="IPR026627">
    <property type="entry name" value="NDUFB2_animal"/>
</dbReference>
<evidence type="ECO:0000256" key="8">
    <source>
        <dbReference type="ARBA" id="ARBA00022946"/>
    </source>
</evidence>
<name>A0A5E4NEN6_9HEMI</name>
<dbReference type="GO" id="GO:0045271">
    <property type="term" value="C:respiratory chain complex I"/>
    <property type="evidence" value="ECO:0007669"/>
    <property type="project" value="InterPro"/>
</dbReference>
<evidence type="ECO:0000256" key="2">
    <source>
        <dbReference type="ARBA" id="ARBA00004443"/>
    </source>
</evidence>
<keyword evidence="8" id="KW-0809">Transit peptide</keyword>
<accession>A0A5E4NEN6</accession>
<proteinExistence type="inferred from homology"/>
<gene>
    <name evidence="12" type="ORF">CINCED_3A018195</name>
</gene>
<keyword evidence="10" id="KW-0496">Mitochondrion</keyword>
<comment type="subunit">
    <text evidence="4">Complex I is composed of 45 different subunits.</text>
</comment>
<keyword evidence="6" id="KW-0679">Respiratory chain</keyword>
<reference evidence="12 13" key="1">
    <citation type="submission" date="2019-08" db="EMBL/GenBank/DDBJ databases">
        <authorList>
            <person name="Alioto T."/>
            <person name="Alioto T."/>
            <person name="Gomez Garrido J."/>
        </authorList>
    </citation>
    <scope>NUCLEOTIDE SEQUENCE [LARGE SCALE GENOMIC DNA]</scope>
</reference>
<sequence length="117" mass="13499">MNNLNLLRKTISKNLNLLRQIRPIHVTSAQSTKSVAPRESLNADYVLDIHYDFHYRDQIPFNAWDKKANMIADVAMGIVLAFVLYKCYSEPEHLIGDFEYPDSSKWTDEELGVPSIE</sequence>
<evidence type="ECO:0000256" key="4">
    <source>
        <dbReference type="ARBA" id="ARBA00011533"/>
    </source>
</evidence>
<dbReference type="OrthoDB" id="310895at2759"/>
<dbReference type="GO" id="GO:0005743">
    <property type="term" value="C:mitochondrial inner membrane"/>
    <property type="evidence" value="ECO:0007669"/>
    <property type="project" value="UniProtKB-SubCell"/>
</dbReference>
<keyword evidence="9" id="KW-0249">Electron transport</keyword>
<keyword evidence="5" id="KW-0813">Transport</keyword>
<keyword evidence="7" id="KW-0999">Mitochondrion inner membrane</keyword>
<organism evidence="12 13">
    <name type="scientific">Cinara cedri</name>
    <dbReference type="NCBI Taxonomy" id="506608"/>
    <lineage>
        <taxon>Eukaryota</taxon>
        <taxon>Metazoa</taxon>
        <taxon>Ecdysozoa</taxon>
        <taxon>Arthropoda</taxon>
        <taxon>Hexapoda</taxon>
        <taxon>Insecta</taxon>
        <taxon>Pterygota</taxon>
        <taxon>Neoptera</taxon>
        <taxon>Paraneoptera</taxon>
        <taxon>Hemiptera</taxon>
        <taxon>Sternorrhyncha</taxon>
        <taxon>Aphidomorpha</taxon>
        <taxon>Aphidoidea</taxon>
        <taxon>Aphididae</taxon>
        <taxon>Lachninae</taxon>
        <taxon>Cinara</taxon>
    </lineage>
</organism>
<dbReference type="PANTHER" id="PTHR15223">
    <property type="entry name" value="NADH-UBIQUINONE OXIDOREDUCTASE AGGG SUBUNIT"/>
    <property type="match status" value="1"/>
</dbReference>
<evidence type="ECO:0000313" key="12">
    <source>
        <dbReference type="EMBL" id="VVC41637.1"/>
    </source>
</evidence>
<comment type="subcellular location">
    <subcellularLocation>
        <location evidence="2">Mitochondrion inner membrane</location>
        <topology evidence="2">Peripheral membrane protein</topology>
        <orientation evidence="2">Matrix side</orientation>
    </subcellularLocation>
</comment>
<dbReference type="Pfam" id="PF14813">
    <property type="entry name" value="NADH_B2"/>
    <property type="match status" value="1"/>
</dbReference>
<dbReference type="EMBL" id="CABPRJ010001922">
    <property type="protein sequence ID" value="VVC41637.1"/>
    <property type="molecule type" value="Genomic_DNA"/>
</dbReference>
<keyword evidence="13" id="KW-1185">Reference proteome</keyword>
<evidence type="ECO:0000256" key="1">
    <source>
        <dbReference type="ARBA" id="ARBA00003195"/>
    </source>
</evidence>
<evidence type="ECO:0000256" key="3">
    <source>
        <dbReference type="ARBA" id="ARBA00005923"/>
    </source>
</evidence>
<keyword evidence="11" id="KW-0472">Membrane</keyword>
<dbReference type="GO" id="GO:0032981">
    <property type="term" value="P:mitochondrial respiratory chain complex I assembly"/>
    <property type="evidence" value="ECO:0007669"/>
    <property type="project" value="TreeGrafter"/>
</dbReference>
<protein>
    <submittedName>
        <fullName evidence="12">Uncharacterized protein</fullName>
    </submittedName>
</protein>
<dbReference type="PANTHER" id="PTHR15223:SF1">
    <property type="entry name" value="NADH DEHYDROGENASE [UBIQUINONE] 1 BETA SUBCOMPLEX SUBUNIT 2, MITOCHONDRIAL"/>
    <property type="match status" value="1"/>
</dbReference>
<comment type="similarity">
    <text evidence="3">Belongs to the complex I NDUFB2 subunit family.</text>
</comment>
<evidence type="ECO:0000256" key="7">
    <source>
        <dbReference type="ARBA" id="ARBA00022792"/>
    </source>
</evidence>